<name>A0A9P8XXC5_9PEZI</name>
<evidence type="ECO:0000313" key="7">
    <source>
        <dbReference type="EMBL" id="KAH7024542.1"/>
    </source>
</evidence>
<dbReference type="Proteomes" id="UP000756346">
    <property type="component" value="Unassembled WGS sequence"/>
</dbReference>
<dbReference type="PANTHER" id="PTHR44051:SF20">
    <property type="entry name" value="GLUTATHIONE TRANSFERASE 1 (EUROFUNG)"/>
    <property type="match status" value="1"/>
</dbReference>
<dbReference type="RefSeq" id="XP_046008090.1">
    <property type="nucleotide sequence ID" value="XM_046155003.1"/>
</dbReference>
<dbReference type="PROSITE" id="PS50404">
    <property type="entry name" value="GST_NTER"/>
    <property type="match status" value="1"/>
</dbReference>
<dbReference type="GeneID" id="70184549"/>
<dbReference type="Pfam" id="PF14497">
    <property type="entry name" value="GST_C_3"/>
    <property type="match status" value="1"/>
</dbReference>
<dbReference type="InterPro" id="IPR040079">
    <property type="entry name" value="Glutathione_S-Trfase"/>
</dbReference>
<reference evidence="7" key="1">
    <citation type="journal article" date="2021" name="Nat. Commun.">
        <title>Genetic determinants of endophytism in the Arabidopsis root mycobiome.</title>
        <authorList>
            <person name="Mesny F."/>
            <person name="Miyauchi S."/>
            <person name="Thiergart T."/>
            <person name="Pickel B."/>
            <person name="Atanasova L."/>
            <person name="Karlsson M."/>
            <person name="Huettel B."/>
            <person name="Barry K.W."/>
            <person name="Haridas S."/>
            <person name="Chen C."/>
            <person name="Bauer D."/>
            <person name="Andreopoulos W."/>
            <person name="Pangilinan J."/>
            <person name="LaButti K."/>
            <person name="Riley R."/>
            <person name="Lipzen A."/>
            <person name="Clum A."/>
            <person name="Drula E."/>
            <person name="Henrissat B."/>
            <person name="Kohler A."/>
            <person name="Grigoriev I.V."/>
            <person name="Martin F.M."/>
            <person name="Hacquard S."/>
        </authorList>
    </citation>
    <scope>NUCLEOTIDE SEQUENCE</scope>
    <source>
        <strain evidence="7">MPI-CAGE-CH-0230</strain>
    </source>
</reference>
<keyword evidence="8" id="KW-1185">Reference proteome</keyword>
<dbReference type="InterPro" id="IPR010987">
    <property type="entry name" value="Glutathione-S-Trfase_C-like"/>
</dbReference>
<organism evidence="7 8">
    <name type="scientific">Microdochium trichocladiopsis</name>
    <dbReference type="NCBI Taxonomy" id="1682393"/>
    <lineage>
        <taxon>Eukaryota</taxon>
        <taxon>Fungi</taxon>
        <taxon>Dikarya</taxon>
        <taxon>Ascomycota</taxon>
        <taxon>Pezizomycotina</taxon>
        <taxon>Sordariomycetes</taxon>
        <taxon>Xylariomycetidae</taxon>
        <taxon>Xylariales</taxon>
        <taxon>Microdochiaceae</taxon>
        <taxon>Microdochium</taxon>
    </lineage>
</organism>
<comment type="similarity">
    <text evidence="1">Belongs to the GST superfamily.</text>
</comment>
<protein>
    <recommendedName>
        <fullName evidence="2">glutathione transferase</fullName>
        <ecNumber evidence="2">2.5.1.18</ecNumber>
    </recommendedName>
</protein>
<evidence type="ECO:0000259" key="5">
    <source>
        <dbReference type="PROSITE" id="PS50404"/>
    </source>
</evidence>
<comment type="caution">
    <text evidence="7">The sequence shown here is derived from an EMBL/GenBank/DDBJ whole genome shotgun (WGS) entry which is preliminary data.</text>
</comment>
<accession>A0A9P8XXC5</accession>
<dbReference type="SUPFAM" id="SSF47616">
    <property type="entry name" value="GST C-terminal domain-like"/>
    <property type="match status" value="1"/>
</dbReference>
<evidence type="ECO:0000313" key="8">
    <source>
        <dbReference type="Proteomes" id="UP000756346"/>
    </source>
</evidence>
<evidence type="ECO:0000259" key="6">
    <source>
        <dbReference type="PROSITE" id="PS50405"/>
    </source>
</evidence>
<dbReference type="CDD" id="cd03048">
    <property type="entry name" value="GST_N_Ure2p_like"/>
    <property type="match status" value="1"/>
</dbReference>
<dbReference type="GO" id="GO:0004364">
    <property type="term" value="F:glutathione transferase activity"/>
    <property type="evidence" value="ECO:0007669"/>
    <property type="project" value="UniProtKB-EC"/>
</dbReference>
<dbReference type="InterPro" id="IPR036282">
    <property type="entry name" value="Glutathione-S-Trfase_C_sf"/>
</dbReference>
<sequence>MHSTAYRMQPIKIWTTAPGPNGWKPIIYLEELNVPYEIVDVPFTDLISDEFRKVNPGGKVPVMEDPNTGIKIWESGAIILYIIEQFDKDNKLSFPTSQLKEFHLARQWLMFQVSQQGPFYGQLGWFNWMHPEKLPSASERYKNQTLRIMKLLDNALAESSGEGEKWLVGNKCSYADLAFVMYHVVVDIQADVGEGEDSLLKQFTHLYAWNQRLLKRPSVAKVCQMRLDAIAAEGFKIDKEVVREHAEELMAKEKERGV</sequence>
<gene>
    <name evidence="7" type="ORF">B0I36DRAFT_331604</name>
</gene>
<keyword evidence="3" id="KW-0808">Transferase</keyword>
<evidence type="ECO:0000256" key="3">
    <source>
        <dbReference type="ARBA" id="ARBA00022679"/>
    </source>
</evidence>
<proteinExistence type="inferred from homology"/>
<feature type="domain" description="GST N-terminal" evidence="5">
    <location>
        <begin position="9"/>
        <end position="90"/>
    </location>
</feature>
<dbReference type="EMBL" id="JAGTJQ010000009">
    <property type="protein sequence ID" value="KAH7024542.1"/>
    <property type="molecule type" value="Genomic_DNA"/>
</dbReference>
<dbReference type="InterPro" id="IPR036249">
    <property type="entry name" value="Thioredoxin-like_sf"/>
</dbReference>
<dbReference type="PANTHER" id="PTHR44051">
    <property type="entry name" value="GLUTATHIONE S-TRANSFERASE-RELATED"/>
    <property type="match status" value="1"/>
</dbReference>
<dbReference type="SFLD" id="SFLDG00358">
    <property type="entry name" value="Main_(cytGST)"/>
    <property type="match status" value="1"/>
</dbReference>
<dbReference type="Gene3D" id="3.40.30.10">
    <property type="entry name" value="Glutaredoxin"/>
    <property type="match status" value="1"/>
</dbReference>
<dbReference type="InterPro" id="IPR004046">
    <property type="entry name" value="GST_C"/>
</dbReference>
<dbReference type="PROSITE" id="PS50405">
    <property type="entry name" value="GST_CTER"/>
    <property type="match status" value="1"/>
</dbReference>
<evidence type="ECO:0000256" key="2">
    <source>
        <dbReference type="ARBA" id="ARBA00012452"/>
    </source>
</evidence>
<comment type="catalytic activity">
    <reaction evidence="4">
        <text>RX + glutathione = an S-substituted glutathione + a halide anion + H(+)</text>
        <dbReference type="Rhea" id="RHEA:16437"/>
        <dbReference type="ChEBI" id="CHEBI:15378"/>
        <dbReference type="ChEBI" id="CHEBI:16042"/>
        <dbReference type="ChEBI" id="CHEBI:17792"/>
        <dbReference type="ChEBI" id="CHEBI:57925"/>
        <dbReference type="ChEBI" id="CHEBI:90779"/>
        <dbReference type="EC" id="2.5.1.18"/>
    </reaction>
</comment>
<dbReference type="Gene3D" id="1.20.1050.10">
    <property type="match status" value="1"/>
</dbReference>
<dbReference type="SUPFAM" id="SSF52833">
    <property type="entry name" value="Thioredoxin-like"/>
    <property type="match status" value="1"/>
</dbReference>
<dbReference type="InterPro" id="IPR004045">
    <property type="entry name" value="Glutathione_S-Trfase_N"/>
</dbReference>
<dbReference type="AlphaFoldDB" id="A0A9P8XXC5"/>
<dbReference type="SFLD" id="SFLDS00019">
    <property type="entry name" value="Glutathione_Transferase_(cytos"/>
    <property type="match status" value="1"/>
</dbReference>
<feature type="domain" description="GST C-terminal" evidence="6">
    <location>
        <begin position="98"/>
        <end position="241"/>
    </location>
</feature>
<evidence type="ECO:0000256" key="4">
    <source>
        <dbReference type="ARBA" id="ARBA00047960"/>
    </source>
</evidence>
<dbReference type="EC" id="2.5.1.18" evidence="2"/>
<dbReference type="Pfam" id="PF13417">
    <property type="entry name" value="GST_N_3"/>
    <property type="match status" value="1"/>
</dbReference>
<evidence type="ECO:0000256" key="1">
    <source>
        <dbReference type="ARBA" id="ARBA00007409"/>
    </source>
</evidence>
<dbReference type="OrthoDB" id="422574at2759"/>